<dbReference type="Gene3D" id="3.40.50.2060">
    <property type="match status" value="1"/>
</dbReference>
<accession>A0A6A3B7N5</accession>
<keyword evidence="3" id="KW-1185">Reference proteome</keyword>
<dbReference type="InterPro" id="IPR036045">
    <property type="entry name" value="Sec1-like_sf"/>
</dbReference>
<dbReference type="InterPro" id="IPR043154">
    <property type="entry name" value="Sec-1-like_dom1"/>
</dbReference>
<reference evidence="2" key="1">
    <citation type="submission" date="2019-09" db="EMBL/GenBank/DDBJ databases">
        <title>Draft genome information of white flower Hibiscus syriacus.</title>
        <authorList>
            <person name="Kim Y.-M."/>
        </authorList>
    </citation>
    <scope>NUCLEOTIDE SEQUENCE [LARGE SCALE GENOMIC DNA]</scope>
    <source>
        <strain evidence="2">YM2019G1</strain>
    </source>
</reference>
<comment type="caution">
    <text evidence="2">The sequence shown here is derived from an EMBL/GenBank/DDBJ whole genome shotgun (WGS) entry which is preliminary data.</text>
</comment>
<dbReference type="EMBL" id="VEPZ02000885">
    <property type="protein sequence ID" value="KAE8712856.1"/>
    <property type="molecule type" value="Genomic_DNA"/>
</dbReference>
<organism evidence="2 3">
    <name type="scientific">Hibiscus syriacus</name>
    <name type="common">Rose of Sharon</name>
    <dbReference type="NCBI Taxonomy" id="106335"/>
    <lineage>
        <taxon>Eukaryota</taxon>
        <taxon>Viridiplantae</taxon>
        <taxon>Streptophyta</taxon>
        <taxon>Embryophyta</taxon>
        <taxon>Tracheophyta</taxon>
        <taxon>Spermatophyta</taxon>
        <taxon>Magnoliopsida</taxon>
        <taxon>eudicotyledons</taxon>
        <taxon>Gunneridae</taxon>
        <taxon>Pentapetalae</taxon>
        <taxon>rosids</taxon>
        <taxon>malvids</taxon>
        <taxon>Malvales</taxon>
        <taxon>Malvaceae</taxon>
        <taxon>Malvoideae</taxon>
        <taxon>Hibiscus</taxon>
    </lineage>
</organism>
<dbReference type="Gene3D" id="3.90.830.10">
    <property type="entry name" value="Syntaxin Binding Protein 1, Chain A, domain 2"/>
    <property type="match status" value="1"/>
</dbReference>
<protein>
    <submittedName>
        <fullName evidence="2">Uncharacterized protein</fullName>
    </submittedName>
</protein>
<dbReference type="Proteomes" id="UP000436088">
    <property type="component" value="Unassembled WGS sequence"/>
</dbReference>
<sequence length="210" mass="24122">MPELRNFTAPRIIIRNASFYTSEEFKIYMEGVIMEKVTVKIMSYSCKMADITSKGVSLVEDIHRRRQPFPSMDAIYFIQLTKENVVMFLSDVTGRTPLYKKAFVYYSSPIPKELGNKYVHEVPSKTGGPTEKKDVLLEEHDPVWLKLHHAHIADASERLHENMTSFISKNKVAQLQHGSRYLEKSTDSSGIKGFENLGNWSKTLFLVMPE</sequence>
<dbReference type="SUPFAM" id="SSF56815">
    <property type="entry name" value="Sec1/munc18-like (SM) proteins"/>
    <property type="match status" value="1"/>
</dbReference>
<comment type="similarity">
    <text evidence="1">Belongs to the STXBP/unc-18/SEC1 family.</text>
</comment>
<evidence type="ECO:0000313" key="2">
    <source>
        <dbReference type="EMBL" id="KAE8712856.1"/>
    </source>
</evidence>
<dbReference type="InterPro" id="IPR001619">
    <property type="entry name" value="Sec1-like"/>
</dbReference>
<proteinExistence type="inferred from homology"/>
<dbReference type="Pfam" id="PF00995">
    <property type="entry name" value="Sec1"/>
    <property type="match status" value="2"/>
</dbReference>
<gene>
    <name evidence="2" type="ORF">F3Y22_tig00110223pilonHSYRG00224</name>
</gene>
<evidence type="ECO:0000256" key="1">
    <source>
        <dbReference type="ARBA" id="ARBA00009884"/>
    </source>
</evidence>
<name>A0A6A3B7N5_HIBSY</name>
<dbReference type="AlphaFoldDB" id="A0A6A3B7N5"/>
<dbReference type="PANTHER" id="PTHR11679">
    <property type="entry name" value="VESICLE PROTEIN SORTING-ASSOCIATED"/>
    <property type="match status" value="1"/>
</dbReference>
<evidence type="ECO:0000313" key="3">
    <source>
        <dbReference type="Proteomes" id="UP000436088"/>
    </source>
</evidence>
<dbReference type="GO" id="GO:0016192">
    <property type="term" value="P:vesicle-mediated transport"/>
    <property type="evidence" value="ECO:0007669"/>
    <property type="project" value="InterPro"/>
</dbReference>
<dbReference type="InterPro" id="IPR043127">
    <property type="entry name" value="Sec-1-like_dom3a"/>
</dbReference>